<dbReference type="InterPro" id="IPR007527">
    <property type="entry name" value="Znf_SWIM"/>
</dbReference>
<dbReference type="Proteomes" id="UP000631114">
    <property type="component" value="Unassembled WGS sequence"/>
</dbReference>
<evidence type="ECO:0000256" key="2">
    <source>
        <dbReference type="ARBA" id="ARBA00022771"/>
    </source>
</evidence>
<dbReference type="AlphaFoldDB" id="A0A835LUQ9"/>
<protein>
    <recommendedName>
        <fullName evidence="5">SWIM-type domain-containing protein</fullName>
    </recommendedName>
</protein>
<evidence type="ECO:0000256" key="1">
    <source>
        <dbReference type="ARBA" id="ARBA00022723"/>
    </source>
</evidence>
<dbReference type="EMBL" id="JADFTS010000005">
    <property type="protein sequence ID" value="KAF9604044.1"/>
    <property type="molecule type" value="Genomic_DNA"/>
</dbReference>
<accession>A0A835LUQ9</accession>
<feature type="domain" description="SWIM-type" evidence="5">
    <location>
        <begin position="719"/>
        <end position="751"/>
    </location>
</feature>
<evidence type="ECO:0000256" key="4">
    <source>
        <dbReference type="PROSITE-ProRule" id="PRU00325"/>
    </source>
</evidence>
<organism evidence="6 7">
    <name type="scientific">Coptis chinensis</name>
    <dbReference type="NCBI Taxonomy" id="261450"/>
    <lineage>
        <taxon>Eukaryota</taxon>
        <taxon>Viridiplantae</taxon>
        <taxon>Streptophyta</taxon>
        <taxon>Embryophyta</taxon>
        <taxon>Tracheophyta</taxon>
        <taxon>Spermatophyta</taxon>
        <taxon>Magnoliopsida</taxon>
        <taxon>Ranunculales</taxon>
        <taxon>Ranunculaceae</taxon>
        <taxon>Coptidoideae</taxon>
        <taxon>Coptis</taxon>
    </lineage>
</organism>
<keyword evidence="7" id="KW-1185">Reference proteome</keyword>
<dbReference type="PANTHER" id="PTHR31973">
    <property type="entry name" value="POLYPROTEIN, PUTATIVE-RELATED"/>
    <property type="match status" value="1"/>
</dbReference>
<dbReference type="PANTHER" id="PTHR31973:SF187">
    <property type="entry name" value="MUTATOR TRANSPOSASE MUDRA PROTEIN"/>
    <property type="match status" value="1"/>
</dbReference>
<gene>
    <name evidence="6" type="ORF">IFM89_001404</name>
</gene>
<evidence type="ECO:0000313" key="6">
    <source>
        <dbReference type="EMBL" id="KAF9604044.1"/>
    </source>
</evidence>
<sequence length="798" mass="89060">MMEENVPQSCSSPVYENRIREDIYEPSQLHEIELGEPSVVPDTGYHVAETVVAEAPVLPETKFGELSVSIIGGDSPRTQISEASHVPDTYGVSIVGGETLETQFLEASCVPDTYGSTIVGGETLETQFFEASRVPDTYGVNIVVGETLQNQFVEASLILGTCGAGVYVLSSQHVRERHKSCLPRPDQVRSAYTLIIPDIPTDRVVVNGSLDISGVAETVLVQSSCFGTDESELLNGKATTFNVEQLPSTLRLIIPDIPIDRVIITGLGSKRASLELHSDSEGEGHVSMDVAGTSRIDRDMNPLGPIGMDSKNAKDTYRDDVMDNDCMLEDYGLVYGEFSGSDSPGCVTACFGMARVVYGMESGCHAEEVNGVDCVSVAGERREKSQRYKEVVVDEGRIEDAPPTEWVALDPNLLTIQGSFGQSYQLLNTYSKELMKVDRFSFTKLQIVGNTDRFKCYFWSYGITVRSFRHICRPHTEINGTHLRGRSRGCLISAIAVDGDNHVFPVTFGLVSGEDNENYNWFLCCLGDQVIGYETPLVIISDRHLSLVVKVPEVFPRAKHVFCMNHICKNMSGLTPSLPLMRKIKTAAKTTQEWFFRAVMRDIKKMNSHVYDKLMEIPLDKWACHASIVKRYHVESWNNMIKDDRAIPVVCLVEAIRENLSAHYCKYKKMADDWAARGEWFTPRATGLVRANITKALKFTQSRAGTGEYLIKTDRCRIFHVNLKNRVCSCGYFQHMGIPCAHACKAITVSRQACHMTYVDSYYSTTNCQRCYSEVWVGIPSKEQWDIDEEEERVLPLP</sequence>
<evidence type="ECO:0000313" key="7">
    <source>
        <dbReference type="Proteomes" id="UP000631114"/>
    </source>
</evidence>
<keyword evidence="3" id="KW-0862">Zinc</keyword>
<keyword evidence="1" id="KW-0479">Metal-binding</keyword>
<name>A0A835LUQ9_9MAGN</name>
<dbReference type="OrthoDB" id="1428231at2759"/>
<dbReference type="Pfam" id="PF10551">
    <property type="entry name" value="MULE"/>
    <property type="match status" value="1"/>
</dbReference>
<dbReference type="InterPro" id="IPR006564">
    <property type="entry name" value="Znf_PMZ"/>
</dbReference>
<keyword evidence="2 4" id="KW-0863">Zinc-finger</keyword>
<evidence type="ECO:0000259" key="5">
    <source>
        <dbReference type="PROSITE" id="PS50966"/>
    </source>
</evidence>
<evidence type="ECO:0000256" key="3">
    <source>
        <dbReference type="ARBA" id="ARBA00022833"/>
    </source>
</evidence>
<comment type="caution">
    <text evidence="6">The sequence shown here is derived from an EMBL/GenBank/DDBJ whole genome shotgun (WGS) entry which is preliminary data.</text>
</comment>
<dbReference type="InterPro" id="IPR018289">
    <property type="entry name" value="MULE_transposase_dom"/>
</dbReference>
<dbReference type="GO" id="GO:0008270">
    <property type="term" value="F:zinc ion binding"/>
    <property type="evidence" value="ECO:0007669"/>
    <property type="project" value="UniProtKB-KW"/>
</dbReference>
<dbReference type="SMART" id="SM00575">
    <property type="entry name" value="ZnF_PMZ"/>
    <property type="match status" value="1"/>
</dbReference>
<proteinExistence type="predicted"/>
<dbReference type="Pfam" id="PF04434">
    <property type="entry name" value="SWIM"/>
    <property type="match status" value="1"/>
</dbReference>
<reference evidence="6 7" key="1">
    <citation type="submission" date="2020-10" db="EMBL/GenBank/DDBJ databases">
        <title>The Coptis chinensis genome and diversification of protoberbering-type alkaloids.</title>
        <authorList>
            <person name="Wang B."/>
            <person name="Shu S."/>
            <person name="Song C."/>
            <person name="Liu Y."/>
        </authorList>
    </citation>
    <scope>NUCLEOTIDE SEQUENCE [LARGE SCALE GENOMIC DNA]</scope>
    <source>
        <strain evidence="6">HL-2020</strain>
        <tissue evidence="6">Leaf</tissue>
    </source>
</reference>
<dbReference type="PROSITE" id="PS50966">
    <property type="entry name" value="ZF_SWIM"/>
    <property type="match status" value="1"/>
</dbReference>